<dbReference type="PROSITE" id="PS50111">
    <property type="entry name" value="CHEMOTAXIS_TRANSDUC_2"/>
    <property type="match status" value="1"/>
</dbReference>
<keyword evidence="2 4" id="KW-0807">Transducer</keyword>
<feature type="domain" description="Methyl-accepting transducer" evidence="6">
    <location>
        <begin position="273"/>
        <end position="509"/>
    </location>
</feature>
<dbReference type="InterPro" id="IPR047347">
    <property type="entry name" value="YvaQ-like_sensor"/>
</dbReference>
<dbReference type="Pfam" id="PF00015">
    <property type="entry name" value="MCPsignal"/>
    <property type="match status" value="1"/>
</dbReference>
<dbReference type="Proteomes" id="UP001501337">
    <property type="component" value="Unassembled WGS sequence"/>
</dbReference>
<name>A0ABP7P804_9GAMM</name>
<keyword evidence="8" id="KW-1185">Reference proteome</keyword>
<evidence type="ECO:0000259" key="6">
    <source>
        <dbReference type="PROSITE" id="PS50111"/>
    </source>
</evidence>
<accession>A0ABP7P804</accession>
<gene>
    <name evidence="7" type="ORF">GCM10022278_19120</name>
</gene>
<evidence type="ECO:0000313" key="8">
    <source>
        <dbReference type="Proteomes" id="UP001501337"/>
    </source>
</evidence>
<feature type="transmembrane region" description="Helical" evidence="5">
    <location>
        <begin position="190"/>
        <end position="214"/>
    </location>
</feature>
<evidence type="ECO:0000256" key="4">
    <source>
        <dbReference type="PROSITE-ProRule" id="PRU00284"/>
    </source>
</evidence>
<keyword evidence="5" id="KW-0812">Transmembrane</keyword>
<dbReference type="EMBL" id="BAABBO010000009">
    <property type="protein sequence ID" value="GAA3961228.1"/>
    <property type="molecule type" value="Genomic_DNA"/>
</dbReference>
<keyword evidence="5" id="KW-1133">Transmembrane helix</keyword>
<dbReference type="PANTHER" id="PTHR32089">
    <property type="entry name" value="METHYL-ACCEPTING CHEMOTAXIS PROTEIN MCPB"/>
    <property type="match status" value="1"/>
</dbReference>
<dbReference type="InterPro" id="IPR024478">
    <property type="entry name" value="HlyB_4HB_MCP"/>
</dbReference>
<keyword evidence="5" id="KW-0472">Membrane</keyword>
<sequence length="545" mass="58970">MPAQLSIAQRLGFGFGLVFLLMVAISLIGINRVGYIDTTLTEVSEGASDKQRQAINFRGSVHDRAIAIRDAVLVQDDQALKQHLLEVERLNDFYQKSAGTMARLFSEKGKTSEETSLLNRIQEIEKTTLALTARLISQRQSGDIDGARDFLLSEVSPAYSEWLKRINAFIDYEESLIRAELTSVREVAGAFGTTILLMTGLALLVSIVVSILIIRNLKRTLGAEPYEVAEAIHRLADGQLKQDIHTQYDNSVMGALRTTLVRLMDTMREARSSADALTSSSAELLRTSDQNSSQIQVQSRETEQMAAAINEMASSVSEVARYAAQAAEATQTADQEVKTGNRVVQESATAINKLAQTLEQAAETVHGVSKDSGNIETIVEVINAIAEQTNLLALNAAIEAARAGTHGRGFAVVADEVRSLATRTQNSTREIQDMIGKLQEGAGKAAAVMETSRDLARKTVEQTREAEQALASIGREVGSIKDMNVQIASAADQQSDVAEEVNKNITRIHDATIATSAGSDQVASSSRKLSALADQLTGKVSFFKT</sequence>
<evidence type="ECO:0000256" key="3">
    <source>
        <dbReference type="ARBA" id="ARBA00029447"/>
    </source>
</evidence>
<proteinExistence type="inferred from homology"/>
<reference evidence="8" key="1">
    <citation type="journal article" date="2019" name="Int. J. Syst. Evol. Microbiol.">
        <title>The Global Catalogue of Microorganisms (GCM) 10K type strain sequencing project: providing services to taxonomists for standard genome sequencing and annotation.</title>
        <authorList>
            <consortium name="The Broad Institute Genomics Platform"/>
            <consortium name="The Broad Institute Genome Sequencing Center for Infectious Disease"/>
            <person name="Wu L."/>
            <person name="Ma J."/>
        </authorList>
    </citation>
    <scope>NUCLEOTIDE SEQUENCE [LARGE SCALE GENOMIC DNA]</scope>
    <source>
        <strain evidence="8">JCM 17555</strain>
    </source>
</reference>
<dbReference type="SUPFAM" id="SSF58104">
    <property type="entry name" value="Methyl-accepting chemotaxis protein (MCP) signaling domain"/>
    <property type="match status" value="1"/>
</dbReference>
<dbReference type="Gene3D" id="1.10.287.950">
    <property type="entry name" value="Methyl-accepting chemotaxis protein"/>
    <property type="match status" value="1"/>
</dbReference>
<dbReference type="CDD" id="cd11386">
    <property type="entry name" value="MCP_signal"/>
    <property type="match status" value="1"/>
</dbReference>
<dbReference type="SMART" id="SM00283">
    <property type="entry name" value="MA"/>
    <property type="match status" value="1"/>
</dbReference>
<protein>
    <submittedName>
        <fullName evidence="7">Methyl-accepting chemotaxis protein</fullName>
    </submittedName>
</protein>
<evidence type="ECO:0000256" key="1">
    <source>
        <dbReference type="ARBA" id="ARBA00004370"/>
    </source>
</evidence>
<dbReference type="InterPro" id="IPR004089">
    <property type="entry name" value="MCPsignal_dom"/>
</dbReference>
<comment type="similarity">
    <text evidence="3">Belongs to the methyl-accepting chemotaxis (MCP) protein family.</text>
</comment>
<dbReference type="Pfam" id="PF12729">
    <property type="entry name" value="4HB_MCP_1"/>
    <property type="match status" value="1"/>
</dbReference>
<dbReference type="RefSeq" id="WP_344805686.1">
    <property type="nucleotide sequence ID" value="NZ_BAABBO010000009.1"/>
</dbReference>
<evidence type="ECO:0000313" key="7">
    <source>
        <dbReference type="EMBL" id="GAA3961228.1"/>
    </source>
</evidence>
<dbReference type="InterPro" id="IPR004090">
    <property type="entry name" value="Chemotax_Me-accpt_rcpt"/>
</dbReference>
<evidence type="ECO:0000256" key="2">
    <source>
        <dbReference type="ARBA" id="ARBA00023224"/>
    </source>
</evidence>
<dbReference type="PANTHER" id="PTHR32089:SF70">
    <property type="entry name" value="ENERGY TAXIS MODULATING METHYL ACCEPTING SENSORY TRANSDUCER"/>
    <property type="match status" value="1"/>
</dbReference>
<organism evidence="7 8">
    <name type="scientific">Allohahella marinimesophila</name>
    <dbReference type="NCBI Taxonomy" id="1054972"/>
    <lineage>
        <taxon>Bacteria</taxon>
        <taxon>Pseudomonadati</taxon>
        <taxon>Pseudomonadota</taxon>
        <taxon>Gammaproteobacteria</taxon>
        <taxon>Oceanospirillales</taxon>
        <taxon>Hahellaceae</taxon>
        <taxon>Allohahella</taxon>
    </lineage>
</organism>
<dbReference type="PRINTS" id="PR00260">
    <property type="entry name" value="CHEMTRNSDUCR"/>
</dbReference>
<dbReference type="CDD" id="cd19411">
    <property type="entry name" value="MCP2201-like_sensor"/>
    <property type="match status" value="1"/>
</dbReference>
<evidence type="ECO:0000256" key="5">
    <source>
        <dbReference type="SAM" id="Phobius"/>
    </source>
</evidence>
<comment type="caution">
    <text evidence="7">The sequence shown here is derived from an EMBL/GenBank/DDBJ whole genome shotgun (WGS) entry which is preliminary data.</text>
</comment>
<comment type="subcellular location">
    <subcellularLocation>
        <location evidence="1">Membrane</location>
    </subcellularLocation>
</comment>
<feature type="transmembrane region" description="Helical" evidence="5">
    <location>
        <begin position="12"/>
        <end position="30"/>
    </location>
</feature>